<dbReference type="PROSITE" id="PS50158">
    <property type="entry name" value="ZF_CCHC"/>
    <property type="match status" value="2"/>
</dbReference>
<keyword evidence="2" id="KW-0479">Metal-binding</keyword>
<evidence type="ECO:0000259" key="4">
    <source>
        <dbReference type="PROSITE" id="PS50158"/>
    </source>
</evidence>
<dbReference type="Gene3D" id="4.10.60.10">
    <property type="entry name" value="Zinc finger, CCHC-type"/>
    <property type="match status" value="2"/>
</dbReference>
<feature type="compositionally biased region" description="Basic residues" evidence="3">
    <location>
        <begin position="51"/>
        <end position="60"/>
    </location>
</feature>
<dbReference type="InterPro" id="IPR036875">
    <property type="entry name" value="Znf_CCHC_sf"/>
</dbReference>
<dbReference type="GO" id="GO:0005730">
    <property type="term" value="C:nucleolus"/>
    <property type="evidence" value="ECO:0007669"/>
    <property type="project" value="TreeGrafter"/>
</dbReference>
<sequence length="321" mass="34862">MTRVTNLGRKRKYVEAGFATEPSSTSCPLPASELKNAGDVSSLAQGDAAPQKKKRRRTKKPNAADGDQRQPGDSKLVEGTNGEVKEGRAFSVPKEVKTSKKDRRGKSIAVKGYTRRTEQRRLTRIAERHADTVCFACREKGHAARDCPKAVGEGGDDDGHKNVNKVVGMCYRCGSTKHTLSRCKTPEDPHYPLPFASCFVCSGKGHLASSCPQNREKGIYPDGGCCKLCGERTHLAKDCGLRKKDESGTAAGALFGTGNGAGADEDDFHIFKRRNAEVSKSEEKEGRQRKRLDVKAGLHTGTVKAFGTSRMSSKTKKIVSF</sequence>
<feature type="compositionally biased region" description="Basic and acidic residues" evidence="3">
    <location>
        <begin position="83"/>
        <end position="99"/>
    </location>
</feature>
<dbReference type="SMART" id="SM00343">
    <property type="entry name" value="ZnF_C2HC"/>
    <property type="match status" value="4"/>
</dbReference>
<dbReference type="GO" id="GO:0003676">
    <property type="term" value="F:nucleic acid binding"/>
    <property type="evidence" value="ECO:0007669"/>
    <property type="project" value="InterPro"/>
</dbReference>
<evidence type="ECO:0000256" key="3">
    <source>
        <dbReference type="SAM" id="MobiDB-lite"/>
    </source>
</evidence>
<keyword evidence="1" id="KW-0507">mRNA processing</keyword>
<organism evidence="5 6">
    <name type="scientific">Paxillus rubicundulus Ve08.2h10</name>
    <dbReference type="NCBI Taxonomy" id="930991"/>
    <lineage>
        <taxon>Eukaryota</taxon>
        <taxon>Fungi</taxon>
        <taxon>Dikarya</taxon>
        <taxon>Basidiomycota</taxon>
        <taxon>Agaricomycotina</taxon>
        <taxon>Agaricomycetes</taxon>
        <taxon>Agaricomycetidae</taxon>
        <taxon>Boletales</taxon>
        <taxon>Paxilineae</taxon>
        <taxon>Paxillaceae</taxon>
        <taxon>Paxillus</taxon>
    </lineage>
</organism>
<keyword evidence="2" id="KW-0863">Zinc-finger</keyword>
<feature type="domain" description="CCHC-type" evidence="4">
    <location>
        <begin position="134"/>
        <end position="149"/>
    </location>
</feature>
<evidence type="ECO:0000313" key="6">
    <source>
        <dbReference type="Proteomes" id="UP000054538"/>
    </source>
</evidence>
<accession>A0A0D0DNK5</accession>
<dbReference type="InterPro" id="IPR001878">
    <property type="entry name" value="Znf_CCHC"/>
</dbReference>
<keyword evidence="6" id="KW-1185">Reference proteome</keyword>
<dbReference type="PANTHER" id="PTHR46242:SF1">
    <property type="entry name" value="ZINC FINGER CCHC DOMAIN-CONTAINING PROTEIN 9"/>
    <property type="match status" value="1"/>
</dbReference>
<dbReference type="InParanoid" id="A0A0D0DNK5"/>
<reference evidence="5 6" key="1">
    <citation type="submission" date="2014-04" db="EMBL/GenBank/DDBJ databases">
        <authorList>
            <consortium name="DOE Joint Genome Institute"/>
            <person name="Kuo A."/>
            <person name="Kohler A."/>
            <person name="Jargeat P."/>
            <person name="Nagy L.G."/>
            <person name="Floudas D."/>
            <person name="Copeland A."/>
            <person name="Barry K.W."/>
            <person name="Cichocki N."/>
            <person name="Veneault-Fourrey C."/>
            <person name="LaButti K."/>
            <person name="Lindquist E.A."/>
            <person name="Lipzen A."/>
            <person name="Lundell T."/>
            <person name="Morin E."/>
            <person name="Murat C."/>
            <person name="Sun H."/>
            <person name="Tunlid A."/>
            <person name="Henrissat B."/>
            <person name="Grigoriev I.V."/>
            <person name="Hibbett D.S."/>
            <person name="Martin F."/>
            <person name="Nordberg H.P."/>
            <person name="Cantor M.N."/>
            <person name="Hua S.X."/>
        </authorList>
    </citation>
    <scope>NUCLEOTIDE SEQUENCE [LARGE SCALE GENOMIC DNA]</scope>
    <source>
        <strain evidence="5 6">Ve08.2h10</strain>
    </source>
</reference>
<evidence type="ECO:0000313" key="5">
    <source>
        <dbReference type="EMBL" id="KIK93433.1"/>
    </source>
</evidence>
<dbReference type="OrthoDB" id="3863715at2759"/>
<protein>
    <recommendedName>
        <fullName evidence="4">CCHC-type domain-containing protein</fullName>
    </recommendedName>
</protein>
<feature type="region of interest" description="Disordered" evidence="3">
    <location>
        <begin position="18"/>
        <end position="111"/>
    </location>
</feature>
<name>A0A0D0DNK5_9AGAM</name>
<proteinExistence type="predicted"/>
<feature type="domain" description="CCHC-type" evidence="4">
    <location>
        <begin position="198"/>
        <end position="213"/>
    </location>
</feature>
<dbReference type="InterPro" id="IPR042246">
    <property type="entry name" value="ZCCHC9"/>
</dbReference>
<reference evidence="6" key="2">
    <citation type="submission" date="2015-01" db="EMBL/GenBank/DDBJ databases">
        <title>Evolutionary Origins and Diversification of the Mycorrhizal Mutualists.</title>
        <authorList>
            <consortium name="DOE Joint Genome Institute"/>
            <consortium name="Mycorrhizal Genomics Consortium"/>
            <person name="Kohler A."/>
            <person name="Kuo A."/>
            <person name="Nagy L.G."/>
            <person name="Floudas D."/>
            <person name="Copeland A."/>
            <person name="Barry K.W."/>
            <person name="Cichocki N."/>
            <person name="Veneault-Fourrey C."/>
            <person name="LaButti K."/>
            <person name="Lindquist E.A."/>
            <person name="Lipzen A."/>
            <person name="Lundell T."/>
            <person name="Morin E."/>
            <person name="Murat C."/>
            <person name="Riley R."/>
            <person name="Ohm R."/>
            <person name="Sun H."/>
            <person name="Tunlid A."/>
            <person name="Henrissat B."/>
            <person name="Grigoriev I.V."/>
            <person name="Hibbett D.S."/>
            <person name="Martin F."/>
        </authorList>
    </citation>
    <scope>NUCLEOTIDE SEQUENCE [LARGE SCALE GENOMIC DNA]</scope>
    <source>
        <strain evidence="6">Ve08.2h10</strain>
    </source>
</reference>
<evidence type="ECO:0000256" key="1">
    <source>
        <dbReference type="ARBA" id="ARBA00022664"/>
    </source>
</evidence>
<evidence type="ECO:0000256" key="2">
    <source>
        <dbReference type="PROSITE-ProRule" id="PRU00047"/>
    </source>
</evidence>
<feature type="compositionally biased region" description="Basic and acidic residues" evidence="3">
    <location>
        <begin position="66"/>
        <end position="76"/>
    </location>
</feature>
<keyword evidence="2" id="KW-0862">Zinc</keyword>
<dbReference type="Pfam" id="PF00098">
    <property type="entry name" value="zf-CCHC"/>
    <property type="match status" value="1"/>
</dbReference>
<dbReference type="EMBL" id="KN825185">
    <property type="protein sequence ID" value="KIK93433.1"/>
    <property type="molecule type" value="Genomic_DNA"/>
</dbReference>
<dbReference type="Proteomes" id="UP000054538">
    <property type="component" value="Unassembled WGS sequence"/>
</dbReference>
<dbReference type="AlphaFoldDB" id="A0A0D0DNK5"/>
<dbReference type="GO" id="GO:0006397">
    <property type="term" value="P:mRNA processing"/>
    <property type="evidence" value="ECO:0007669"/>
    <property type="project" value="UniProtKB-KW"/>
</dbReference>
<dbReference type="HOGENOM" id="CLU_054987_0_0_1"/>
<gene>
    <name evidence="5" type="ORF">PAXRUDRAFT_828996</name>
</gene>
<dbReference type="GO" id="GO:0008270">
    <property type="term" value="F:zinc ion binding"/>
    <property type="evidence" value="ECO:0007669"/>
    <property type="project" value="UniProtKB-KW"/>
</dbReference>
<dbReference type="STRING" id="930991.A0A0D0DNK5"/>
<dbReference type="PANTHER" id="PTHR46242">
    <property type="entry name" value="ZINC FINGER CCHC DOMAIN-CONTAINING PROTEIN 9 ZCCHC9"/>
    <property type="match status" value="1"/>
</dbReference>
<dbReference type="SUPFAM" id="SSF57756">
    <property type="entry name" value="Retrovirus zinc finger-like domains"/>
    <property type="match status" value="2"/>
</dbReference>